<accession>A0A6A6QFR5</accession>
<evidence type="ECO:0008006" key="3">
    <source>
        <dbReference type="Google" id="ProtNLM"/>
    </source>
</evidence>
<dbReference type="AlphaFoldDB" id="A0A6A6QFR5"/>
<reference evidence="1" key="1">
    <citation type="journal article" date="2020" name="Stud. Mycol.">
        <title>101 Dothideomycetes genomes: a test case for predicting lifestyles and emergence of pathogens.</title>
        <authorList>
            <person name="Haridas S."/>
            <person name="Albert R."/>
            <person name="Binder M."/>
            <person name="Bloem J."/>
            <person name="Labutti K."/>
            <person name="Salamov A."/>
            <person name="Andreopoulos B."/>
            <person name="Baker S."/>
            <person name="Barry K."/>
            <person name="Bills G."/>
            <person name="Bluhm B."/>
            <person name="Cannon C."/>
            <person name="Castanera R."/>
            <person name="Culley D."/>
            <person name="Daum C."/>
            <person name="Ezra D."/>
            <person name="Gonzalez J."/>
            <person name="Henrissat B."/>
            <person name="Kuo A."/>
            <person name="Liang C."/>
            <person name="Lipzen A."/>
            <person name="Lutzoni F."/>
            <person name="Magnuson J."/>
            <person name="Mondo S."/>
            <person name="Nolan M."/>
            <person name="Ohm R."/>
            <person name="Pangilinan J."/>
            <person name="Park H.-J."/>
            <person name="Ramirez L."/>
            <person name="Alfaro M."/>
            <person name="Sun H."/>
            <person name="Tritt A."/>
            <person name="Yoshinaga Y."/>
            <person name="Zwiers L.-H."/>
            <person name="Turgeon B."/>
            <person name="Goodwin S."/>
            <person name="Spatafora J."/>
            <person name="Crous P."/>
            <person name="Grigoriev I."/>
        </authorList>
    </citation>
    <scope>NUCLEOTIDE SEQUENCE</scope>
    <source>
        <strain evidence="1">CBS 269.34</strain>
    </source>
</reference>
<protein>
    <recommendedName>
        <fullName evidence="3">MYND-type zinc finger protein samB</fullName>
    </recommendedName>
</protein>
<evidence type="ECO:0000313" key="2">
    <source>
        <dbReference type="Proteomes" id="UP000799750"/>
    </source>
</evidence>
<organism evidence="1 2">
    <name type="scientific">Lophium mytilinum</name>
    <dbReference type="NCBI Taxonomy" id="390894"/>
    <lineage>
        <taxon>Eukaryota</taxon>
        <taxon>Fungi</taxon>
        <taxon>Dikarya</taxon>
        <taxon>Ascomycota</taxon>
        <taxon>Pezizomycotina</taxon>
        <taxon>Dothideomycetes</taxon>
        <taxon>Pleosporomycetidae</taxon>
        <taxon>Mytilinidiales</taxon>
        <taxon>Mytilinidiaceae</taxon>
        <taxon>Lophium</taxon>
    </lineage>
</organism>
<name>A0A6A6QFR5_9PEZI</name>
<dbReference type="EMBL" id="MU004196">
    <property type="protein sequence ID" value="KAF2490840.1"/>
    <property type="molecule type" value="Genomic_DNA"/>
</dbReference>
<gene>
    <name evidence="1" type="ORF">BU16DRAFT_543139</name>
</gene>
<sequence length="352" mass="40154">MPTTGPPTPPPEMNCAYKACGAANASYACSACADAPHYNETLAPHPPYDCLPCAHAPKTSRAQPRYPAYDCGARCLEADLKKRQTDCSILASRKTLHRRLALIDIALLAFLEAAYRYKLGRVEEENGELIMYIEQVMDRSDPQPLPQGLEMEVKEAVLTYMACSHAPVLIYELLEELIEQGLVEEIEEIRVIALPTRKMKYVIDNFENSQPQAYVFDPTGRQYGFTQPLLTAAKFLRERCEDNKLHDSWSLGHKAEFHTGLIETFLKENTVEDGGPKYKRLNRRLEFPKRWLGTFEWENKGRTAVNKEWKKWFELQGMSPEKVAELPEQQFEEKKKELGTSILAEVGAIMRH</sequence>
<keyword evidence="2" id="KW-1185">Reference proteome</keyword>
<dbReference type="Proteomes" id="UP000799750">
    <property type="component" value="Unassembled WGS sequence"/>
</dbReference>
<proteinExistence type="predicted"/>
<evidence type="ECO:0000313" key="1">
    <source>
        <dbReference type="EMBL" id="KAF2490840.1"/>
    </source>
</evidence>